<dbReference type="OrthoDB" id="9781887at2"/>
<keyword evidence="1" id="KW-0547">Nucleotide-binding</keyword>
<dbReference type="Proteomes" id="UP000287243">
    <property type="component" value="Chromosome"/>
</dbReference>
<sequence>MKIKAIALVSGGLDSTLATKVVMDQGVDVIAANFVSPFCRCDRGRSSLVGPRESRAESRDDKDIGHGKAGCRHEAKFVSEQLGIPLKIVNVTKDFLEVLKSPKHGYGSNINPCIDCRILMLKKARQLMDDLGAKFLITGEVLGQRPMSQRRDAMHIIEREAGVKGLVLRPLSARLLEPTIAETEGWVDREKLLNISGRGRKPQMKLAEDYNIKDYPCPAGGCLLTDPAFSRRIRDLIDHDELTMEDIQLLNHGRYFRLTDRVKLVVGKNQHENEKLEALTSAGDYLFYPAHDAAGASGLGRGDFSQGDTVRLAAGITARYFDAAKTSKNISVNVKHGDKIETITVEAFGDEETRKYLI</sequence>
<feature type="domain" description="NFACT protein RNA binding" evidence="5">
    <location>
        <begin position="253"/>
        <end position="356"/>
    </location>
</feature>
<dbReference type="Gene3D" id="3.40.50.620">
    <property type="entry name" value="HUPs"/>
    <property type="match status" value="1"/>
</dbReference>
<keyword evidence="2" id="KW-0067">ATP-binding</keyword>
<accession>A0A410P2H1</accession>
<gene>
    <name evidence="6" type="ORF">BU251_00310</name>
</gene>
<dbReference type="InterPro" id="IPR059101">
    <property type="entry name" value="NFACT-R_2"/>
</dbReference>
<dbReference type="PANTHER" id="PTHR11933">
    <property type="entry name" value="TRNA 5-METHYLAMINOMETHYL-2-THIOURIDYLATE -METHYLTRANSFERASE"/>
    <property type="match status" value="1"/>
</dbReference>
<keyword evidence="6" id="KW-0489">Methyltransferase</keyword>
<dbReference type="SUPFAM" id="SSF52402">
    <property type="entry name" value="Adenine nucleotide alpha hydrolases-like"/>
    <property type="match status" value="1"/>
</dbReference>
<dbReference type="GO" id="GO:0032259">
    <property type="term" value="P:methylation"/>
    <property type="evidence" value="ECO:0007669"/>
    <property type="project" value="UniProtKB-KW"/>
</dbReference>
<dbReference type="GO" id="GO:0005524">
    <property type="term" value="F:ATP binding"/>
    <property type="evidence" value="ECO:0007669"/>
    <property type="project" value="UniProtKB-KW"/>
</dbReference>
<dbReference type="PANTHER" id="PTHR11933:SF6">
    <property type="entry name" value="THIL AANH DOMAIN-CONTAINING PROTEIN"/>
    <property type="match status" value="1"/>
</dbReference>
<evidence type="ECO:0000256" key="1">
    <source>
        <dbReference type="ARBA" id="ARBA00022741"/>
    </source>
</evidence>
<keyword evidence="6" id="KW-0808">Transferase</keyword>
<protein>
    <submittedName>
        <fullName evidence="6">tRNA (5-methylaminomethyl-2-thiouridylate)-methyltransferase</fullName>
        <ecNumber evidence="6">2.1.1.61</ecNumber>
    </submittedName>
</protein>
<dbReference type="AlphaFoldDB" id="A0A410P2H1"/>
<dbReference type="RefSeq" id="WP_128698926.1">
    <property type="nucleotide sequence ID" value="NZ_CP019384.1"/>
</dbReference>
<dbReference type="Pfam" id="PF02568">
    <property type="entry name" value="ThiI"/>
    <property type="match status" value="1"/>
</dbReference>
<organism evidence="6 7">
    <name type="scientific">Velamenicoccus archaeovorus</name>
    <dbReference type="NCBI Taxonomy" id="1930593"/>
    <lineage>
        <taxon>Bacteria</taxon>
        <taxon>Pseudomonadati</taxon>
        <taxon>Candidatus Omnitrophota</taxon>
        <taxon>Candidatus Velamenicoccus</taxon>
    </lineage>
</organism>
<evidence type="ECO:0000313" key="7">
    <source>
        <dbReference type="Proteomes" id="UP000287243"/>
    </source>
</evidence>
<keyword evidence="7" id="KW-1185">Reference proteome</keyword>
<dbReference type="EMBL" id="CP019384">
    <property type="protein sequence ID" value="QAT16291.1"/>
    <property type="molecule type" value="Genomic_DNA"/>
</dbReference>
<dbReference type="Pfam" id="PF18297">
    <property type="entry name" value="NFACT-R_2"/>
    <property type="match status" value="1"/>
</dbReference>
<proteinExistence type="predicted"/>
<feature type="compositionally biased region" description="Basic and acidic residues" evidence="3">
    <location>
        <begin position="52"/>
        <end position="67"/>
    </location>
</feature>
<dbReference type="KEGG" id="vai:BU251_00310"/>
<dbReference type="EC" id="2.1.1.61" evidence="6"/>
<name>A0A410P2H1_VELA1</name>
<dbReference type="InterPro" id="IPR014729">
    <property type="entry name" value="Rossmann-like_a/b/a_fold"/>
</dbReference>
<evidence type="ECO:0000259" key="5">
    <source>
        <dbReference type="Pfam" id="PF18297"/>
    </source>
</evidence>
<evidence type="ECO:0000259" key="4">
    <source>
        <dbReference type="Pfam" id="PF02568"/>
    </source>
</evidence>
<dbReference type="GO" id="GO:0004810">
    <property type="term" value="F:CCA tRNA nucleotidyltransferase activity"/>
    <property type="evidence" value="ECO:0007669"/>
    <property type="project" value="InterPro"/>
</dbReference>
<evidence type="ECO:0000313" key="6">
    <source>
        <dbReference type="EMBL" id="QAT16291.1"/>
    </source>
</evidence>
<evidence type="ECO:0000256" key="2">
    <source>
        <dbReference type="ARBA" id="ARBA00022840"/>
    </source>
</evidence>
<dbReference type="GO" id="GO:0004808">
    <property type="term" value="F:tRNA (5-methylaminomethyl-2-thiouridylate)(34)-methyltransferase activity"/>
    <property type="evidence" value="ECO:0007669"/>
    <property type="project" value="UniProtKB-EC"/>
</dbReference>
<feature type="region of interest" description="Disordered" evidence="3">
    <location>
        <begin position="46"/>
        <end position="67"/>
    </location>
</feature>
<feature type="domain" description="Thil AANH" evidence="4">
    <location>
        <begin position="92"/>
        <end position="171"/>
    </location>
</feature>
<evidence type="ECO:0000256" key="3">
    <source>
        <dbReference type="SAM" id="MobiDB-lite"/>
    </source>
</evidence>
<dbReference type="InterPro" id="IPR020536">
    <property type="entry name" value="ThiI_AANH"/>
</dbReference>
<reference evidence="6 7" key="1">
    <citation type="submission" date="2017-01" db="EMBL/GenBank/DDBJ databases">
        <title>First insights into the biology of 'candidatus Vampirococcus archaeovorus'.</title>
        <authorList>
            <person name="Kizina J."/>
            <person name="Jordan S."/>
            <person name="Stueber K."/>
            <person name="Reinhardt R."/>
            <person name="Harder J."/>
        </authorList>
    </citation>
    <scope>NUCLEOTIDE SEQUENCE [LARGE SCALE GENOMIC DNA]</scope>
    <source>
        <strain evidence="6 7">LiM</strain>
    </source>
</reference>